<feature type="transmembrane region" description="Helical" evidence="7">
    <location>
        <begin position="284"/>
        <end position="304"/>
    </location>
</feature>
<reference evidence="9 10" key="1">
    <citation type="submission" date="2016-08" db="EMBL/GenBank/DDBJ databases">
        <title>Genome sequencing of Paenibacillus sp. TI45-13ar, isolated from Korean traditional nuruk.</title>
        <authorList>
            <person name="Kim S.-J."/>
        </authorList>
    </citation>
    <scope>NUCLEOTIDE SEQUENCE [LARGE SCALE GENOMIC DNA]</scope>
    <source>
        <strain evidence="9 10">TI45-13ar</strain>
    </source>
</reference>
<keyword evidence="4 7" id="KW-0812">Transmembrane</keyword>
<evidence type="ECO:0000256" key="3">
    <source>
        <dbReference type="ARBA" id="ARBA00022475"/>
    </source>
</evidence>
<feature type="transmembrane region" description="Helical" evidence="7">
    <location>
        <begin position="50"/>
        <end position="71"/>
    </location>
</feature>
<dbReference type="GO" id="GO:0022857">
    <property type="term" value="F:transmembrane transporter activity"/>
    <property type="evidence" value="ECO:0007669"/>
    <property type="project" value="InterPro"/>
</dbReference>
<dbReference type="PANTHER" id="PTHR23517:SF3">
    <property type="entry name" value="INTEGRAL MEMBRANE TRANSPORT PROTEIN"/>
    <property type="match status" value="1"/>
</dbReference>
<dbReference type="InterPro" id="IPR020846">
    <property type="entry name" value="MFS_dom"/>
</dbReference>
<evidence type="ECO:0000313" key="10">
    <source>
        <dbReference type="Proteomes" id="UP000094578"/>
    </source>
</evidence>
<keyword evidence="10" id="KW-1185">Reference proteome</keyword>
<feature type="transmembrane region" description="Helical" evidence="7">
    <location>
        <begin position="400"/>
        <end position="420"/>
    </location>
</feature>
<feature type="transmembrane region" description="Helical" evidence="7">
    <location>
        <begin position="334"/>
        <end position="357"/>
    </location>
</feature>
<dbReference type="InterPro" id="IPR036259">
    <property type="entry name" value="MFS_trans_sf"/>
</dbReference>
<dbReference type="RefSeq" id="WP_069329004.1">
    <property type="nucleotide sequence ID" value="NZ_MDER01000070.1"/>
</dbReference>
<sequence>MVSISNSITDQQNQAKKRQRHIFVFVCLWLLIFLVEFVKGGLLVTLLPVYMGHVLGLPAFAIGIAFALQYVGDNALRGPAGWLAERLGFRMIMSIGMVLVLGAVFIMATEKSTGWLIFACAVMGIGSAPLWPCVMSQITSLSQADGKYGTSMSIIEIASLGGAGLGPVTVNWISGTSYQSTLWMMLVCMTVVLGIALCLPGRKKEVYALEADPESDEQLQHRSTSRITGKQRIQQYVSLIRSLHIHPLLYPALFLQSFALGILTPIITLYVVSQLELTPAYFNGLLIVGGGVTALGLIPAGRLIDRFGSRFFLHIGFLLAGTALVGMASTRILFWIWIFVVGIGLSYAMILPAWNSLLAKLVPTQERGMIWGLFLTLQGSGLVIGPLVSGKLWDSISPQAPFFVSASSMFILFCIHWIMIRHRPNLR</sequence>
<dbReference type="PATRIC" id="fig|1886670.3.peg.3682"/>
<dbReference type="InterPro" id="IPR011701">
    <property type="entry name" value="MFS"/>
</dbReference>
<keyword evidence="3" id="KW-1003">Cell membrane</keyword>
<evidence type="ECO:0000313" key="9">
    <source>
        <dbReference type="EMBL" id="ODP26929.1"/>
    </source>
</evidence>
<keyword evidence="2" id="KW-0813">Transport</keyword>
<evidence type="ECO:0000256" key="7">
    <source>
        <dbReference type="SAM" id="Phobius"/>
    </source>
</evidence>
<dbReference type="Gene3D" id="1.20.1250.20">
    <property type="entry name" value="MFS general substrate transporter like domains"/>
    <property type="match status" value="2"/>
</dbReference>
<accession>A0A1E3KZG0</accession>
<dbReference type="InterPro" id="IPR050171">
    <property type="entry name" value="MFS_Transporters"/>
</dbReference>
<dbReference type="CDD" id="cd17325">
    <property type="entry name" value="MFS_MdtG_SLC18_like"/>
    <property type="match status" value="1"/>
</dbReference>
<keyword evidence="6 7" id="KW-0472">Membrane</keyword>
<dbReference type="SUPFAM" id="SSF103473">
    <property type="entry name" value="MFS general substrate transporter"/>
    <property type="match status" value="1"/>
</dbReference>
<dbReference type="AlphaFoldDB" id="A0A1E3KZG0"/>
<organism evidence="9 10">
    <name type="scientific">Paenibacillus nuruki</name>
    <dbReference type="NCBI Taxonomy" id="1886670"/>
    <lineage>
        <taxon>Bacteria</taxon>
        <taxon>Bacillati</taxon>
        <taxon>Bacillota</taxon>
        <taxon>Bacilli</taxon>
        <taxon>Bacillales</taxon>
        <taxon>Paenibacillaceae</taxon>
        <taxon>Paenibacillus</taxon>
    </lineage>
</organism>
<feature type="domain" description="Major facilitator superfamily (MFS) profile" evidence="8">
    <location>
        <begin position="24"/>
        <end position="424"/>
    </location>
</feature>
<dbReference type="GO" id="GO:0005886">
    <property type="term" value="C:plasma membrane"/>
    <property type="evidence" value="ECO:0007669"/>
    <property type="project" value="UniProtKB-SubCell"/>
</dbReference>
<evidence type="ECO:0000256" key="2">
    <source>
        <dbReference type="ARBA" id="ARBA00022448"/>
    </source>
</evidence>
<gene>
    <name evidence="9" type="ORF">PTI45_03658</name>
</gene>
<feature type="transmembrane region" description="Helical" evidence="7">
    <location>
        <begin position="248"/>
        <end position="272"/>
    </location>
</feature>
<dbReference type="Pfam" id="PF07690">
    <property type="entry name" value="MFS_1"/>
    <property type="match status" value="1"/>
</dbReference>
<proteinExistence type="predicted"/>
<feature type="transmembrane region" description="Helical" evidence="7">
    <location>
        <begin position="21"/>
        <end position="38"/>
    </location>
</feature>
<dbReference type="PANTHER" id="PTHR23517">
    <property type="entry name" value="RESISTANCE PROTEIN MDTM, PUTATIVE-RELATED-RELATED"/>
    <property type="match status" value="1"/>
</dbReference>
<dbReference type="EMBL" id="MDER01000070">
    <property type="protein sequence ID" value="ODP26929.1"/>
    <property type="molecule type" value="Genomic_DNA"/>
</dbReference>
<dbReference type="PROSITE" id="PS50850">
    <property type="entry name" value="MFS"/>
    <property type="match status" value="1"/>
</dbReference>
<comment type="caution">
    <text evidence="9">The sequence shown here is derived from an EMBL/GenBank/DDBJ whole genome shotgun (WGS) entry which is preliminary data.</text>
</comment>
<feature type="transmembrane region" description="Helical" evidence="7">
    <location>
        <begin position="180"/>
        <end position="199"/>
    </location>
</feature>
<feature type="transmembrane region" description="Helical" evidence="7">
    <location>
        <begin position="115"/>
        <end position="134"/>
    </location>
</feature>
<dbReference type="Proteomes" id="UP000094578">
    <property type="component" value="Unassembled WGS sequence"/>
</dbReference>
<evidence type="ECO:0000256" key="6">
    <source>
        <dbReference type="ARBA" id="ARBA00023136"/>
    </source>
</evidence>
<feature type="transmembrane region" description="Helical" evidence="7">
    <location>
        <begin position="369"/>
        <end position="388"/>
    </location>
</feature>
<name>A0A1E3KZG0_9BACL</name>
<evidence type="ECO:0000256" key="5">
    <source>
        <dbReference type="ARBA" id="ARBA00022989"/>
    </source>
</evidence>
<feature type="transmembrane region" description="Helical" evidence="7">
    <location>
        <begin position="154"/>
        <end position="174"/>
    </location>
</feature>
<evidence type="ECO:0000259" key="8">
    <source>
        <dbReference type="PROSITE" id="PS50850"/>
    </source>
</evidence>
<protein>
    <submittedName>
        <fullName evidence="9">Putative glycolipid permease LtaA</fullName>
    </submittedName>
</protein>
<feature type="transmembrane region" description="Helical" evidence="7">
    <location>
        <begin position="311"/>
        <end position="328"/>
    </location>
</feature>
<keyword evidence="5 7" id="KW-1133">Transmembrane helix</keyword>
<feature type="transmembrane region" description="Helical" evidence="7">
    <location>
        <begin position="91"/>
        <end position="109"/>
    </location>
</feature>
<dbReference type="STRING" id="1886670.PTI45_03658"/>
<comment type="subcellular location">
    <subcellularLocation>
        <location evidence="1">Cell membrane</location>
        <topology evidence="1">Multi-pass membrane protein</topology>
    </subcellularLocation>
</comment>
<evidence type="ECO:0000256" key="4">
    <source>
        <dbReference type="ARBA" id="ARBA00022692"/>
    </source>
</evidence>
<evidence type="ECO:0000256" key="1">
    <source>
        <dbReference type="ARBA" id="ARBA00004651"/>
    </source>
</evidence>